<proteinExistence type="predicted"/>
<protein>
    <submittedName>
        <fullName evidence="6">Thiamine pyrophosphate enzyme</fullName>
    </submittedName>
</protein>
<keyword evidence="2" id="KW-0786">Thiamine pyrophosphate</keyword>
<name>A0ABQ1GJ32_9GAMM</name>
<dbReference type="Gene3D" id="3.40.50.970">
    <property type="match status" value="2"/>
</dbReference>
<evidence type="ECO:0000256" key="1">
    <source>
        <dbReference type="ARBA" id="ARBA00022793"/>
    </source>
</evidence>
<evidence type="ECO:0000313" key="7">
    <source>
        <dbReference type="Proteomes" id="UP000627464"/>
    </source>
</evidence>
<dbReference type="Pfam" id="PF02776">
    <property type="entry name" value="TPP_enzyme_N"/>
    <property type="match status" value="1"/>
</dbReference>
<evidence type="ECO:0000259" key="4">
    <source>
        <dbReference type="Pfam" id="PF02775"/>
    </source>
</evidence>
<keyword evidence="1" id="KW-0210">Decarboxylase</keyword>
<evidence type="ECO:0000259" key="5">
    <source>
        <dbReference type="Pfam" id="PF02776"/>
    </source>
</evidence>
<evidence type="ECO:0000256" key="2">
    <source>
        <dbReference type="ARBA" id="ARBA00023052"/>
    </source>
</evidence>
<dbReference type="RefSeq" id="WP_188473048.1">
    <property type="nucleotide sequence ID" value="NZ_BMFZ01000004.1"/>
</dbReference>
<evidence type="ECO:0000313" key="6">
    <source>
        <dbReference type="EMBL" id="GGA44592.1"/>
    </source>
</evidence>
<dbReference type="PANTHER" id="PTHR42818:SF1">
    <property type="entry name" value="SULFOPYRUVATE DECARBOXYLASE"/>
    <property type="match status" value="1"/>
</dbReference>
<feature type="domain" description="Thiamine pyrophosphate enzyme TPP-binding" evidence="4">
    <location>
        <begin position="227"/>
        <end position="339"/>
    </location>
</feature>
<evidence type="ECO:0000256" key="3">
    <source>
        <dbReference type="ARBA" id="ARBA00023239"/>
    </source>
</evidence>
<dbReference type="PANTHER" id="PTHR42818">
    <property type="entry name" value="SULFOPYRUVATE DECARBOXYLASE SUBUNIT ALPHA"/>
    <property type="match status" value="1"/>
</dbReference>
<gene>
    <name evidence="6" type="ORF">GCM10011328_19610</name>
</gene>
<dbReference type="SUPFAM" id="SSF52518">
    <property type="entry name" value="Thiamin diphosphate-binding fold (THDP-binding)"/>
    <property type="match status" value="2"/>
</dbReference>
<dbReference type="NCBIfam" id="TIGR03297">
    <property type="entry name" value="Ppyr-DeCO2ase"/>
    <property type="match status" value="1"/>
</dbReference>
<dbReference type="InterPro" id="IPR029061">
    <property type="entry name" value="THDP-binding"/>
</dbReference>
<accession>A0ABQ1GJ32</accession>
<dbReference type="Proteomes" id="UP000627464">
    <property type="component" value="Unassembled WGS sequence"/>
</dbReference>
<dbReference type="CDD" id="cd07035">
    <property type="entry name" value="TPP_PYR_POX_like"/>
    <property type="match status" value="1"/>
</dbReference>
<keyword evidence="3" id="KW-0456">Lyase</keyword>
<dbReference type="Pfam" id="PF02775">
    <property type="entry name" value="TPP_enzyme_C"/>
    <property type="match status" value="1"/>
</dbReference>
<dbReference type="InterPro" id="IPR011766">
    <property type="entry name" value="TPP_enzyme_TPP-bd"/>
</dbReference>
<feature type="domain" description="Thiamine pyrophosphate enzyme N-terminal TPP-binding" evidence="5">
    <location>
        <begin position="10"/>
        <end position="112"/>
    </location>
</feature>
<dbReference type="EMBL" id="BMFZ01000004">
    <property type="protein sequence ID" value="GGA44592.1"/>
    <property type="molecule type" value="Genomic_DNA"/>
</dbReference>
<reference evidence="7" key="1">
    <citation type="journal article" date="2019" name="Int. J. Syst. Evol. Microbiol.">
        <title>The Global Catalogue of Microorganisms (GCM) 10K type strain sequencing project: providing services to taxonomists for standard genome sequencing and annotation.</title>
        <authorList>
            <consortium name="The Broad Institute Genomics Platform"/>
            <consortium name="The Broad Institute Genome Sequencing Center for Infectious Disease"/>
            <person name="Wu L."/>
            <person name="Ma J."/>
        </authorList>
    </citation>
    <scope>NUCLEOTIDE SEQUENCE [LARGE SCALE GENOMIC DNA]</scope>
    <source>
        <strain evidence="7">CGMCC 1.12806</strain>
    </source>
</reference>
<dbReference type="InterPro" id="IPR012001">
    <property type="entry name" value="Thiamin_PyroP_enz_TPP-bd_dom"/>
</dbReference>
<dbReference type="InterPro" id="IPR051818">
    <property type="entry name" value="TPP_dependent_decarboxylase"/>
</dbReference>
<comment type="caution">
    <text evidence="6">The sequence shown here is derived from an EMBL/GenBank/DDBJ whole genome shotgun (WGS) entry which is preliminary data.</text>
</comment>
<dbReference type="InterPro" id="IPR017684">
    <property type="entry name" value="Phosphono-pyrv_decarboxylase"/>
</dbReference>
<sequence length="371" mass="40267">MPISTSKLRDLLLTSGFNFFCGVPCSYLTGLINGIISDDNCKYIGATSEGEAIGLASGAWLAGKNPVVIMQNSGLGNAVNPLTSLTFPFSIPLLLFVSWRGEPGRQDEPQHELMGKITPDLLESMNIEYSFVPSNFQDMYDILQRALHAIMQERRSFAIIVQEDALQDDCGTLTIEDNKHLSGKLSRYAALEIIQKKYPKKIPIIATTGKTGRELYTIGDRDNQLYMVGSMGCASAVAAGLSLNLISKVLVIDGDGAALMKAGNMATIGSLNIKNLIHIILDNGTHDSTGGQLTVSKNIDFCGIAKAMGYPFVYECNTMHELQNAISESLLNNGATFIRCHILPGSVYPLGRPKLKPVEVANRFKKSLTVN</sequence>
<organism evidence="6 7">
    <name type="scientific">Hafnia psychrotolerans</name>
    <dbReference type="NCBI Taxonomy" id="1477018"/>
    <lineage>
        <taxon>Bacteria</taxon>
        <taxon>Pseudomonadati</taxon>
        <taxon>Pseudomonadota</taxon>
        <taxon>Gammaproteobacteria</taxon>
        <taxon>Enterobacterales</taxon>
        <taxon>Hafniaceae</taxon>
        <taxon>Hafnia</taxon>
    </lineage>
</organism>
<keyword evidence="7" id="KW-1185">Reference proteome</keyword>